<dbReference type="GO" id="GO:0042970">
    <property type="term" value="F:homoserine transmembrane transporter activity"/>
    <property type="evidence" value="ECO:0007669"/>
    <property type="project" value="TreeGrafter"/>
</dbReference>
<dbReference type="EMBL" id="LANI01000006">
    <property type="protein sequence ID" value="KKJ77000.1"/>
    <property type="molecule type" value="Genomic_DNA"/>
</dbReference>
<keyword evidence="5 7" id="KW-1133">Transmembrane helix</keyword>
<gene>
    <name evidence="8" type="ORF">WH95_10055</name>
</gene>
<evidence type="ECO:0000313" key="9">
    <source>
        <dbReference type="Proteomes" id="UP000034491"/>
    </source>
</evidence>
<dbReference type="GO" id="GO:0005886">
    <property type="term" value="C:plasma membrane"/>
    <property type="evidence" value="ECO:0007669"/>
    <property type="project" value="UniProtKB-SubCell"/>
</dbReference>
<name>A0A0M2RAI6_9PROT</name>
<comment type="caution">
    <text evidence="8">The sequence shown here is derived from an EMBL/GenBank/DDBJ whole genome shotgun (WGS) entry which is preliminary data.</text>
</comment>
<dbReference type="PATRIC" id="fig|1549748.8.peg.4056"/>
<reference evidence="8 9" key="1">
    <citation type="submission" date="2015-03" db="EMBL/GenBank/DDBJ databases">
        <title>Genome sequence of Kiloniella sp. P1-1, isolated from the gut microflora of Pacific white shrimp, Penaeus vannamei.</title>
        <authorList>
            <person name="Shao Z."/>
            <person name="Wang L."/>
            <person name="Li X."/>
        </authorList>
    </citation>
    <scope>NUCLEOTIDE SEQUENCE [LARGE SCALE GENOMIC DNA]</scope>
    <source>
        <strain evidence="8 9">P1-1</strain>
    </source>
</reference>
<dbReference type="PANTHER" id="PTHR30086:SF14">
    <property type="entry name" value="HOMOSERINE_HOMOSERINE LACTONE EFFLUX PROTEIN"/>
    <property type="match status" value="1"/>
</dbReference>
<feature type="transmembrane region" description="Helical" evidence="7">
    <location>
        <begin position="40"/>
        <end position="64"/>
    </location>
</feature>
<organism evidence="8 9">
    <name type="scientific">Kiloniella litopenaei</name>
    <dbReference type="NCBI Taxonomy" id="1549748"/>
    <lineage>
        <taxon>Bacteria</taxon>
        <taxon>Pseudomonadati</taxon>
        <taxon>Pseudomonadota</taxon>
        <taxon>Alphaproteobacteria</taxon>
        <taxon>Rhodospirillales</taxon>
        <taxon>Kiloniellaceae</taxon>
        <taxon>Kiloniella</taxon>
    </lineage>
</organism>
<dbReference type="Proteomes" id="UP000034491">
    <property type="component" value="Unassembled WGS sequence"/>
</dbReference>
<dbReference type="InterPro" id="IPR001123">
    <property type="entry name" value="LeuE-type"/>
</dbReference>
<dbReference type="RefSeq" id="WP_046506416.1">
    <property type="nucleotide sequence ID" value="NZ_LANI01000006.1"/>
</dbReference>
<feature type="transmembrane region" description="Helical" evidence="7">
    <location>
        <begin position="6"/>
        <end position="28"/>
    </location>
</feature>
<keyword evidence="9" id="KW-1185">Reference proteome</keyword>
<evidence type="ECO:0000256" key="5">
    <source>
        <dbReference type="ARBA" id="ARBA00022989"/>
    </source>
</evidence>
<evidence type="ECO:0000256" key="3">
    <source>
        <dbReference type="ARBA" id="ARBA00022475"/>
    </source>
</evidence>
<feature type="transmembrane region" description="Helical" evidence="7">
    <location>
        <begin position="112"/>
        <end position="138"/>
    </location>
</feature>
<comment type="subcellular location">
    <subcellularLocation>
        <location evidence="1">Cell membrane</location>
        <topology evidence="1">Multi-pass membrane protein</topology>
    </subcellularLocation>
</comment>
<dbReference type="PIRSF" id="PIRSF006324">
    <property type="entry name" value="LeuE"/>
    <property type="match status" value="1"/>
</dbReference>
<dbReference type="Pfam" id="PF01810">
    <property type="entry name" value="LysE"/>
    <property type="match status" value="1"/>
</dbReference>
<feature type="transmembrane region" description="Helical" evidence="7">
    <location>
        <begin position="185"/>
        <end position="204"/>
    </location>
</feature>
<keyword evidence="4 7" id="KW-0812">Transmembrane</keyword>
<feature type="transmembrane region" description="Helical" evidence="7">
    <location>
        <begin position="144"/>
        <end position="164"/>
    </location>
</feature>
<dbReference type="OrthoDB" id="9807053at2"/>
<comment type="similarity">
    <text evidence="2">Belongs to the Rht family.</text>
</comment>
<dbReference type="PANTHER" id="PTHR30086">
    <property type="entry name" value="ARGININE EXPORTER PROTEIN ARGO"/>
    <property type="match status" value="1"/>
</dbReference>
<evidence type="ECO:0000256" key="2">
    <source>
        <dbReference type="ARBA" id="ARBA00007928"/>
    </source>
</evidence>
<dbReference type="AlphaFoldDB" id="A0A0M2RAI6"/>
<evidence type="ECO:0000256" key="4">
    <source>
        <dbReference type="ARBA" id="ARBA00022692"/>
    </source>
</evidence>
<protein>
    <submittedName>
        <fullName evidence="8">Lysine transporter LysE</fullName>
    </submittedName>
</protein>
<feature type="transmembrane region" description="Helical" evidence="7">
    <location>
        <begin position="70"/>
        <end position="91"/>
    </location>
</feature>
<keyword evidence="6 7" id="KW-0472">Membrane</keyword>
<sequence length="206" mass="22041">MTLEVWLLFIAVSLAPAISPGPAVFLALSNTLKFGGRATIWSATGNALGLFILGFGAALGLGTIMETSALAFTILKFIGAAYLIWLGIKTWRDKSGLVEENQNTLPPQKHKLFSTALIVSLTNPKAIVVILALFPPFMSAEGSALFQATVLSATYAALCFLNHLTIALMGGRLKNFMNSVKRIRLVRRVLGVTFVSFGALLASAQR</sequence>
<evidence type="ECO:0000256" key="1">
    <source>
        <dbReference type="ARBA" id="ARBA00004651"/>
    </source>
</evidence>
<keyword evidence="3" id="KW-1003">Cell membrane</keyword>
<evidence type="ECO:0000256" key="7">
    <source>
        <dbReference type="SAM" id="Phobius"/>
    </source>
</evidence>
<evidence type="ECO:0000313" key="8">
    <source>
        <dbReference type="EMBL" id="KKJ77000.1"/>
    </source>
</evidence>
<evidence type="ECO:0000256" key="6">
    <source>
        <dbReference type="ARBA" id="ARBA00023136"/>
    </source>
</evidence>
<proteinExistence type="inferred from homology"/>
<accession>A0A0M2RAI6</accession>